<sequence length="665" mass="72021">MIKVISALALTVAATALPAAAQTFTAAPKMFTTAELAATATALSPTSLTSAIGSFDATTPRMGHPRLFKGQADYAGIVAATKAERAKALAAMTAYLKRTAVSGITPTLRTQINSNTESVRMGSWWEQSRLLEGMGEAALGWYLTKDQWFLTEMRARMQLFGPPVLARKCAGDVAETRDYAWSYALAYDFAYSAMTAADRQMVKDIIISCGNSSLLKTPEQVRKYPENSISFNALGKFVGALLIVRGDMPEVNAWLAPAVQEYVFSTSPWGGEDGGFANGSSYAEWDAGESLLMWDLIERVLGVPFYRKPWVAEFARFVAYALPPGAPAGVFGDGAEVLRGEDWARFGKAIMNRSDTVLSRWYVKQMSGEDYARLHIMLSPREYQGSTELPANIPNGAYFPAVGWAAMHSMLVDRNRTSVYFKSSPFGSLNHSHGDQNSFVMYSKGKVLAMDSGHYDYYNSPHWRDYYKQTKAHNAITFDGGQGQFLGLSGLGEKAAAGKLTKFIQQAGWDIVSGDAAAAYAGKLTQAKRTLVFIRPSTLVSIDQLNSATPRKYEYNLHTVAPLVGVMSAFRVDMAPAEMCGAVTSPDPLAQTGSAGYTPAPSVAAGPHQWNKFSYTTAKTRGVFVSVLRADCLSPKPTIVYSASGATITLGARTITVTDTDVTVK</sequence>
<accession>A0AA48W9E5</accession>
<dbReference type="Gene3D" id="1.50.10.100">
    <property type="entry name" value="Chondroitin AC/alginate lyase"/>
    <property type="match status" value="1"/>
</dbReference>
<dbReference type="Pfam" id="PF16332">
    <property type="entry name" value="DUF4962"/>
    <property type="match status" value="1"/>
</dbReference>
<dbReference type="InterPro" id="IPR012480">
    <property type="entry name" value="Hepar_II_III_C"/>
</dbReference>
<feature type="domain" description="Heparinase II N-terminal" evidence="7">
    <location>
        <begin position="64"/>
        <end position="369"/>
    </location>
</feature>
<dbReference type="Gene3D" id="2.70.98.70">
    <property type="match status" value="1"/>
</dbReference>
<keyword evidence="2 5" id="KW-0732">Signal</keyword>
<keyword evidence="3" id="KW-0574">Periplasm</keyword>
<keyword evidence="9" id="KW-1185">Reference proteome</keyword>
<dbReference type="PANTHER" id="PTHR39210">
    <property type="entry name" value="HEPARIN-SULFATE LYASE"/>
    <property type="match status" value="1"/>
</dbReference>
<evidence type="ECO:0000256" key="3">
    <source>
        <dbReference type="ARBA" id="ARBA00022764"/>
    </source>
</evidence>
<keyword evidence="4" id="KW-0456">Lyase</keyword>
<evidence type="ECO:0000256" key="5">
    <source>
        <dbReference type="SAM" id="SignalP"/>
    </source>
</evidence>
<organism evidence="8 9">
    <name type="scientific">Massilia antarctica</name>
    <dbReference type="NCBI Taxonomy" id="2765360"/>
    <lineage>
        <taxon>Bacteria</taxon>
        <taxon>Pseudomonadati</taxon>
        <taxon>Pseudomonadota</taxon>
        <taxon>Betaproteobacteria</taxon>
        <taxon>Burkholderiales</taxon>
        <taxon>Oxalobacteraceae</taxon>
        <taxon>Telluria group</taxon>
        <taxon>Massilia</taxon>
    </lineage>
</organism>
<reference evidence="8 9" key="1">
    <citation type="submission" date="2020-11" db="EMBL/GenBank/DDBJ databases">
        <authorList>
            <person name="Sun Q."/>
        </authorList>
    </citation>
    <scope>NUCLEOTIDE SEQUENCE [LARGE SCALE GENOMIC DNA]</scope>
    <source>
        <strain evidence="8 9">P8398</strain>
    </source>
</reference>
<dbReference type="PANTHER" id="PTHR39210:SF1">
    <property type="entry name" value="HEPARIN-SULFATE LYASE"/>
    <property type="match status" value="1"/>
</dbReference>
<evidence type="ECO:0000313" key="9">
    <source>
        <dbReference type="Proteomes" id="UP000662888"/>
    </source>
</evidence>
<evidence type="ECO:0000256" key="2">
    <source>
        <dbReference type="ARBA" id="ARBA00022729"/>
    </source>
</evidence>
<evidence type="ECO:0000313" key="8">
    <source>
        <dbReference type="EMBL" id="QPI47317.1"/>
    </source>
</evidence>
<dbReference type="RefSeq" id="WP_206087041.1">
    <property type="nucleotide sequence ID" value="NZ_CP065053.1"/>
</dbReference>
<evidence type="ECO:0000259" key="7">
    <source>
        <dbReference type="Pfam" id="PF16332"/>
    </source>
</evidence>
<dbReference type="InterPro" id="IPR008929">
    <property type="entry name" value="Chondroitin_lyas"/>
</dbReference>
<name>A0AA48W9E5_9BURK</name>
<dbReference type="InterPro" id="IPR032518">
    <property type="entry name" value="HepII_N"/>
</dbReference>
<gene>
    <name evidence="8" type="ORF">IV454_16985</name>
</gene>
<dbReference type="EMBL" id="CP065053">
    <property type="protein sequence ID" value="QPI47317.1"/>
    <property type="molecule type" value="Genomic_DNA"/>
</dbReference>
<feature type="chain" id="PRO_5047118233" evidence="5">
    <location>
        <begin position="22"/>
        <end position="665"/>
    </location>
</feature>
<feature type="signal peptide" evidence="5">
    <location>
        <begin position="1"/>
        <end position="21"/>
    </location>
</feature>
<dbReference type="Proteomes" id="UP000662888">
    <property type="component" value="Chromosome"/>
</dbReference>
<protein>
    <submittedName>
        <fullName evidence="8">Heparinase II/III family protein</fullName>
    </submittedName>
</protein>
<proteinExistence type="predicted"/>
<evidence type="ECO:0000256" key="4">
    <source>
        <dbReference type="ARBA" id="ARBA00023239"/>
    </source>
</evidence>
<comment type="subcellular location">
    <subcellularLocation>
        <location evidence="1">Periplasm</location>
    </subcellularLocation>
</comment>
<dbReference type="Pfam" id="PF07940">
    <property type="entry name" value="Hepar_II_III_C"/>
    <property type="match status" value="1"/>
</dbReference>
<evidence type="ECO:0000259" key="6">
    <source>
        <dbReference type="Pfam" id="PF07940"/>
    </source>
</evidence>
<feature type="domain" description="Heparinase II/III-like C-terminal" evidence="6">
    <location>
        <begin position="396"/>
        <end position="567"/>
    </location>
</feature>
<evidence type="ECO:0000256" key="1">
    <source>
        <dbReference type="ARBA" id="ARBA00004418"/>
    </source>
</evidence>